<evidence type="ECO:0000256" key="5">
    <source>
        <dbReference type="ARBA" id="ARBA00023016"/>
    </source>
</evidence>
<keyword evidence="5 10" id="KW-0346">Stress response</keyword>
<comment type="similarity">
    <text evidence="2 10 11">Belongs to the GrpE family.</text>
</comment>
<keyword evidence="4 10" id="KW-0963">Cytoplasm</keyword>
<organism evidence="13 14">
    <name type="scientific">Oleiharenicola lentus</name>
    <dbReference type="NCBI Taxonomy" id="2508720"/>
    <lineage>
        <taxon>Bacteria</taxon>
        <taxon>Pseudomonadati</taxon>
        <taxon>Verrucomicrobiota</taxon>
        <taxon>Opitutia</taxon>
        <taxon>Opitutales</taxon>
        <taxon>Opitutaceae</taxon>
        <taxon>Oleiharenicola</taxon>
    </lineage>
</organism>
<dbReference type="SUPFAM" id="SSF51064">
    <property type="entry name" value="Head domain of nucleotide exchange factor GrpE"/>
    <property type="match status" value="1"/>
</dbReference>
<dbReference type="CDD" id="cd00446">
    <property type="entry name" value="GrpE"/>
    <property type="match status" value="1"/>
</dbReference>
<dbReference type="Gene3D" id="3.90.20.20">
    <property type="match status" value="1"/>
</dbReference>
<dbReference type="InterPro" id="IPR009012">
    <property type="entry name" value="GrpE_head"/>
</dbReference>
<proteinExistence type="inferred from homology"/>
<protein>
    <recommendedName>
        <fullName evidence="8 10">Protein GrpE</fullName>
    </recommendedName>
    <alternativeName>
        <fullName evidence="9 10">HSP-70 cofactor</fullName>
    </alternativeName>
</protein>
<gene>
    <name evidence="10" type="primary">grpE</name>
    <name evidence="13" type="ORF">ESB00_15895</name>
</gene>
<dbReference type="PANTHER" id="PTHR21237:SF23">
    <property type="entry name" value="GRPE PROTEIN HOMOLOG, MITOCHONDRIAL"/>
    <property type="match status" value="1"/>
</dbReference>
<evidence type="ECO:0000256" key="2">
    <source>
        <dbReference type="ARBA" id="ARBA00009054"/>
    </source>
</evidence>
<dbReference type="HAMAP" id="MF_01151">
    <property type="entry name" value="GrpE"/>
    <property type="match status" value="1"/>
</dbReference>
<accession>A0A4Q1C493</accession>
<keyword evidence="14" id="KW-1185">Reference proteome</keyword>
<evidence type="ECO:0000256" key="12">
    <source>
        <dbReference type="SAM" id="MobiDB-lite"/>
    </source>
</evidence>
<evidence type="ECO:0000313" key="14">
    <source>
        <dbReference type="Proteomes" id="UP000290218"/>
    </source>
</evidence>
<dbReference type="OrthoDB" id="9812586at2"/>
<evidence type="ECO:0000256" key="1">
    <source>
        <dbReference type="ARBA" id="ARBA00004496"/>
    </source>
</evidence>
<reference evidence="13 14" key="1">
    <citation type="submission" date="2019-01" db="EMBL/GenBank/DDBJ databases">
        <title>Lacunisphaera sp. strain TWA-58.</title>
        <authorList>
            <person name="Chen W.-M."/>
        </authorList>
    </citation>
    <scope>NUCLEOTIDE SEQUENCE [LARGE SCALE GENOMIC DNA]</scope>
    <source>
        <strain evidence="13 14">TWA-58</strain>
    </source>
</reference>
<evidence type="ECO:0000256" key="9">
    <source>
        <dbReference type="ARBA" id="ARBA00076414"/>
    </source>
</evidence>
<keyword evidence="6 10" id="KW-0143">Chaperone</keyword>
<dbReference type="GO" id="GO:0006457">
    <property type="term" value="P:protein folding"/>
    <property type="evidence" value="ECO:0007669"/>
    <property type="project" value="InterPro"/>
</dbReference>
<dbReference type="GO" id="GO:0005737">
    <property type="term" value="C:cytoplasm"/>
    <property type="evidence" value="ECO:0007669"/>
    <property type="project" value="UniProtKB-SubCell"/>
</dbReference>
<dbReference type="Gene3D" id="2.30.22.10">
    <property type="entry name" value="Head domain of nucleotide exchange factor GrpE"/>
    <property type="match status" value="1"/>
</dbReference>
<dbReference type="InterPro" id="IPR013805">
    <property type="entry name" value="GrpE_CC"/>
</dbReference>
<evidence type="ECO:0000256" key="4">
    <source>
        <dbReference type="ARBA" id="ARBA00022490"/>
    </source>
</evidence>
<dbReference type="EMBL" id="SDHX01000002">
    <property type="protein sequence ID" value="RXK53181.1"/>
    <property type="molecule type" value="Genomic_DNA"/>
</dbReference>
<dbReference type="InterPro" id="IPR000740">
    <property type="entry name" value="GrpE"/>
</dbReference>
<comment type="function">
    <text evidence="7 10">Participates actively in the response to hyperosmotic and heat shock by preventing the aggregation of stress-denatured proteins, in association with DnaK and GrpE. It is the nucleotide exchange factor for DnaK and may function as a thermosensor. Unfolded proteins bind initially to DnaJ; upon interaction with the DnaJ-bound protein, DnaK hydrolyzes its bound ATP, resulting in the formation of a stable complex. GrpE releases ADP from DnaK; ATP binding to DnaK triggers the release of the substrate protein, thus completing the reaction cycle. Several rounds of ATP-dependent interactions between DnaJ, DnaK and GrpE are required for fully efficient folding.</text>
</comment>
<name>A0A4Q1C493_9BACT</name>
<evidence type="ECO:0000256" key="8">
    <source>
        <dbReference type="ARBA" id="ARBA00072274"/>
    </source>
</evidence>
<dbReference type="Proteomes" id="UP000290218">
    <property type="component" value="Unassembled WGS sequence"/>
</dbReference>
<dbReference type="Pfam" id="PF01025">
    <property type="entry name" value="GrpE"/>
    <property type="match status" value="1"/>
</dbReference>
<feature type="region of interest" description="Disordered" evidence="12">
    <location>
        <begin position="1"/>
        <end position="40"/>
    </location>
</feature>
<evidence type="ECO:0000256" key="10">
    <source>
        <dbReference type="HAMAP-Rule" id="MF_01151"/>
    </source>
</evidence>
<evidence type="ECO:0000313" key="13">
    <source>
        <dbReference type="EMBL" id="RXK53181.1"/>
    </source>
</evidence>
<evidence type="ECO:0000256" key="7">
    <source>
        <dbReference type="ARBA" id="ARBA00053401"/>
    </source>
</evidence>
<sequence>MSENSQTETTQPNPAPAGATAEPAPAPAAPSLEEQLAAAKKESAANYDRYTRAVADLENFRKRTVREKDELRQFAASGVMEDIIPILDNLGLGLGAAKQQTDVKAITDGITLVLEQFKSTLAKHGLKEINPQGQAFDPNLHDCISHQPSAEVPEEKVSMVVRLGYSLNGRLLRPASVVVSSGPAKPAEAKD</sequence>
<evidence type="ECO:0000256" key="3">
    <source>
        <dbReference type="ARBA" id="ARBA00011738"/>
    </source>
</evidence>
<dbReference type="GO" id="GO:0042803">
    <property type="term" value="F:protein homodimerization activity"/>
    <property type="evidence" value="ECO:0007669"/>
    <property type="project" value="InterPro"/>
</dbReference>
<dbReference type="GO" id="GO:0051087">
    <property type="term" value="F:protein-folding chaperone binding"/>
    <property type="evidence" value="ECO:0007669"/>
    <property type="project" value="InterPro"/>
</dbReference>
<dbReference type="GO" id="GO:0051082">
    <property type="term" value="F:unfolded protein binding"/>
    <property type="evidence" value="ECO:0007669"/>
    <property type="project" value="TreeGrafter"/>
</dbReference>
<dbReference type="SUPFAM" id="SSF58014">
    <property type="entry name" value="Coiled-coil domain of nucleotide exchange factor GrpE"/>
    <property type="match status" value="1"/>
</dbReference>
<dbReference type="PANTHER" id="PTHR21237">
    <property type="entry name" value="GRPE PROTEIN"/>
    <property type="match status" value="1"/>
</dbReference>
<dbReference type="AlphaFoldDB" id="A0A4Q1C493"/>
<dbReference type="RefSeq" id="WP_129048770.1">
    <property type="nucleotide sequence ID" value="NZ_SDHX01000002.1"/>
</dbReference>
<dbReference type="GO" id="GO:0000774">
    <property type="term" value="F:adenyl-nucleotide exchange factor activity"/>
    <property type="evidence" value="ECO:0007669"/>
    <property type="project" value="InterPro"/>
</dbReference>
<dbReference type="FunFam" id="2.30.22.10:FF:000001">
    <property type="entry name" value="Protein GrpE"/>
    <property type="match status" value="1"/>
</dbReference>
<evidence type="ECO:0000256" key="11">
    <source>
        <dbReference type="RuleBase" id="RU004478"/>
    </source>
</evidence>
<evidence type="ECO:0000256" key="6">
    <source>
        <dbReference type="ARBA" id="ARBA00023186"/>
    </source>
</evidence>
<feature type="compositionally biased region" description="Low complexity" evidence="12">
    <location>
        <begin position="16"/>
        <end position="38"/>
    </location>
</feature>
<comment type="subunit">
    <text evidence="3 10">Homodimer.</text>
</comment>
<feature type="compositionally biased region" description="Polar residues" evidence="12">
    <location>
        <begin position="1"/>
        <end position="11"/>
    </location>
</feature>
<comment type="caution">
    <text evidence="13">The sequence shown here is derived from an EMBL/GenBank/DDBJ whole genome shotgun (WGS) entry which is preliminary data.</text>
</comment>
<comment type="subcellular location">
    <subcellularLocation>
        <location evidence="1 10">Cytoplasm</location>
    </subcellularLocation>
</comment>
<dbReference type="PRINTS" id="PR00773">
    <property type="entry name" value="GRPEPROTEIN"/>
</dbReference>